<protein>
    <submittedName>
        <fullName evidence="2">Uncharacterized protein</fullName>
    </submittedName>
</protein>
<evidence type="ECO:0000256" key="1">
    <source>
        <dbReference type="SAM" id="MobiDB-lite"/>
    </source>
</evidence>
<dbReference type="EMBL" id="AP028912">
    <property type="protein sequence ID" value="BES94006.1"/>
    <property type="molecule type" value="Genomic_DNA"/>
</dbReference>
<proteinExistence type="predicted"/>
<evidence type="ECO:0000313" key="3">
    <source>
        <dbReference type="Proteomes" id="UP001307889"/>
    </source>
</evidence>
<organism evidence="2 3">
    <name type="scientific">Nesidiocoris tenuis</name>
    <dbReference type="NCBI Taxonomy" id="355587"/>
    <lineage>
        <taxon>Eukaryota</taxon>
        <taxon>Metazoa</taxon>
        <taxon>Ecdysozoa</taxon>
        <taxon>Arthropoda</taxon>
        <taxon>Hexapoda</taxon>
        <taxon>Insecta</taxon>
        <taxon>Pterygota</taxon>
        <taxon>Neoptera</taxon>
        <taxon>Paraneoptera</taxon>
        <taxon>Hemiptera</taxon>
        <taxon>Heteroptera</taxon>
        <taxon>Panheteroptera</taxon>
        <taxon>Cimicomorpha</taxon>
        <taxon>Miridae</taxon>
        <taxon>Dicyphina</taxon>
        <taxon>Nesidiocoris</taxon>
    </lineage>
</organism>
<gene>
    <name evidence="2" type="ORF">NTJ_06815</name>
</gene>
<feature type="region of interest" description="Disordered" evidence="1">
    <location>
        <begin position="1"/>
        <end position="28"/>
    </location>
</feature>
<name>A0ABN7ASY3_9HEMI</name>
<sequence>MEPGGNFMLAQGGSQKDSPSGGHAVCLGTDRPDATIHIRRFLPHERRPGTRIMRGVYSSIHKCSRPIWLSPSHPRGFRPRDP</sequence>
<reference evidence="2 3" key="1">
    <citation type="submission" date="2023-09" db="EMBL/GenBank/DDBJ databases">
        <title>Nesidiocoris tenuis whole genome shotgun sequence.</title>
        <authorList>
            <person name="Shibata T."/>
            <person name="Shimoda M."/>
            <person name="Kobayashi T."/>
            <person name="Uehara T."/>
        </authorList>
    </citation>
    <scope>NUCLEOTIDE SEQUENCE [LARGE SCALE GENOMIC DNA]</scope>
    <source>
        <strain evidence="2 3">Japan</strain>
    </source>
</reference>
<keyword evidence="3" id="KW-1185">Reference proteome</keyword>
<accession>A0ABN7ASY3</accession>
<evidence type="ECO:0000313" key="2">
    <source>
        <dbReference type="EMBL" id="BES94006.1"/>
    </source>
</evidence>
<dbReference type="Proteomes" id="UP001307889">
    <property type="component" value="Chromosome 4"/>
</dbReference>